<proteinExistence type="predicted"/>
<dbReference type="AlphaFoldDB" id="A0A3N4KAA7"/>
<dbReference type="EMBL" id="ML119183">
    <property type="protein sequence ID" value="RPB07444.1"/>
    <property type="molecule type" value="Genomic_DNA"/>
</dbReference>
<reference evidence="1 2" key="1">
    <citation type="journal article" date="2018" name="Nat. Ecol. Evol.">
        <title>Pezizomycetes genomes reveal the molecular basis of ectomycorrhizal truffle lifestyle.</title>
        <authorList>
            <person name="Murat C."/>
            <person name="Payen T."/>
            <person name="Noel B."/>
            <person name="Kuo A."/>
            <person name="Morin E."/>
            <person name="Chen J."/>
            <person name="Kohler A."/>
            <person name="Krizsan K."/>
            <person name="Balestrini R."/>
            <person name="Da Silva C."/>
            <person name="Montanini B."/>
            <person name="Hainaut M."/>
            <person name="Levati E."/>
            <person name="Barry K.W."/>
            <person name="Belfiori B."/>
            <person name="Cichocki N."/>
            <person name="Clum A."/>
            <person name="Dockter R.B."/>
            <person name="Fauchery L."/>
            <person name="Guy J."/>
            <person name="Iotti M."/>
            <person name="Le Tacon F."/>
            <person name="Lindquist E.A."/>
            <person name="Lipzen A."/>
            <person name="Malagnac F."/>
            <person name="Mello A."/>
            <person name="Molinier V."/>
            <person name="Miyauchi S."/>
            <person name="Poulain J."/>
            <person name="Riccioni C."/>
            <person name="Rubini A."/>
            <person name="Sitrit Y."/>
            <person name="Splivallo R."/>
            <person name="Traeger S."/>
            <person name="Wang M."/>
            <person name="Zifcakova L."/>
            <person name="Wipf D."/>
            <person name="Zambonelli A."/>
            <person name="Paolocci F."/>
            <person name="Nowrousian M."/>
            <person name="Ottonello S."/>
            <person name="Baldrian P."/>
            <person name="Spatafora J.W."/>
            <person name="Henrissat B."/>
            <person name="Nagy L.G."/>
            <person name="Aury J.M."/>
            <person name="Wincker P."/>
            <person name="Grigoriev I.V."/>
            <person name="Bonfante P."/>
            <person name="Martin F.M."/>
        </authorList>
    </citation>
    <scope>NUCLEOTIDE SEQUENCE [LARGE SCALE GENOMIC DNA]</scope>
    <source>
        <strain evidence="1 2">CCBAS932</strain>
    </source>
</reference>
<name>A0A3N4KAA7_9PEZI</name>
<dbReference type="Proteomes" id="UP000277580">
    <property type="component" value="Unassembled WGS sequence"/>
</dbReference>
<keyword evidence="2" id="KW-1185">Reference proteome</keyword>
<dbReference type="InParanoid" id="A0A3N4KAA7"/>
<protein>
    <submittedName>
        <fullName evidence="1">Uncharacterized protein</fullName>
    </submittedName>
</protein>
<evidence type="ECO:0000313" key="1">
    <source>
        <dbReference type="EMBL" id="RPB07444.1"/>
    </source>
</evidence>
<sequence length="118" mass="12810">TVLAVWCQLTACIRSAHHRSHQRCGVYSLPAYGQHIIEVLSGAVVYSHPTYGQHIIEVLSGAVVYSLPAYGQHIIEVLSGAVVYSLPAYGQHIIEVISGVESTHSLHTLSLPECYNVS</sequence>
<organism evidence="1 2">
    <name type="scientific">Morchella conica CCBAS932</name>
    <dbReference type="NCBI Taxonomy" id="1392247"/>
    <lineage>
        <taxon>Eukaryota</taxon>
        <taxon>Fungi</taxon>
        <taxon>Dikarya</taxon>
        <taxon>Ascomycota</taxon>
        <taxon>Pezizomycotina</taxon>
        <taxon>Pezizomycetes</taxon>
        <taxon>Pezizales</taxon>
        <taxon>Morchellaceae</taxon>
        <taxon>Morchella</taxon>
    </lineage>
</organism>
<feature type="non-terminal residue" evidence="1">
    <location>
        <position position="118"/>
    </location>
</feature>
<evidence type="ECO:0000313" key="2">
    <source>
        <dbReference type="Proteomes" id="UP000277580"/>
    </source>
</evidence>
<gene>
    <name evidence="1" type="ORF">P167DRAFT_540135</name>
</gene>
<feature type="non-terminal residue" evidence="1">
    <location>
        <position position="1"/>
    </location>
</feature>
<accession>A0A3N4KAA7</accession>